<reference evidence="2" key="1">
    <citation type="journal article" date="2019" name="Int. J. Syst. Evol. Microbiol.">
        <title>The Global Catalogue of Microorganisms (GCM) 10K type strain sequencing project: providing services to taxonomists for standard genome sequencing and annotation.</title>
        <authorList>
            <consortium name="The Broad Institute Genomics Platform"/>
            <consortium name="The Broad Institute Genome Sequencing Center for Infectious Disease"/>
            <person name="Wu L."/>
            <person name="Ma J."/>
        </authorList>
    </citation>
    <scope>NUCLEOTIDE SEQUENCE [LARGE SCALE GENOMIC DNA]</scope>
    <source>
        <strain evidence="2">CGMCC 4.7643</strain>
    </source>
</reference>
<dbReference type="Proteomes" id="UP001597419">
    <property type="component" value="Unassembled WGS sequence"/>
</dbReference>
<dbReference type="Pfam" id="PF16827">
    <property type="entry name" value="zf-HC3"/>
    <property type="match status" value="1"/>
</dbReference>
<evidence type="ECO:0000313" key="1">
    <source>
        <dbReference type="EMBL" id="MFD2461952.1"/>
    </source>
</evidence>
<dbReference type="EMBL" id="JBHUKU010000014">
    <property type="protein sequence ID" value="MFD2461952.1"/>
    <property type="molecule type" value="Genomic_DNA"/>
</dbReference>
<dbReference type="RefSeq" id="WP_345391134.1">
    <property type="nucleotide sequence ID" value="NZ_BAABHG010000004.1"/>
</dbReference>
<protein>
    <submittedName>
        <fullName evidence="1">Zinc finger protein</fullName>
    </submittedName>
</protein>
<evidence type="ECO:0000313" key="2">
    <source>
        <dbReference type="Proteomes" id="UP001597419"/>
    </source>
</evidence>
<organism evidence="1 2">
    <name type="scientific">Amycolatopsis samaneae</name>
    <dbReference type="NCBI Taxonomy" id="664691"/>
    <lineage>
        <taxon>Bacteria</taxon>
        <taxon>Bacillati</taxon>
        <taxon>Actinomycetota</taxon>
        <taxon>Actinomycetes</taxon>
        <taxon>Pseudonocardiales</taxon>
        <taxon>Pseudonocardiaceae</taxon>
        <taxon>Amycolatopsis</taxon>
    </lineage>
</organism>
<comment type="caution">
    <text evidence="1">The sequence shown here is derived from an EMBL/GenBank/DDBJ whole genome shotgun (WGS) entry which is preliminary data.</text>
</comment>
<accession>A0ABW5GM66</accession>
<keyword evidence="2" id="KW-1185">Reference proteome</keyword>
<dbReference type="InterPro" id="IPR031795">
    <property type="entry name" value="Zf-HC3"/>
</dbReference>
<gene>
    <name evidence="1" type="ORF">ACFSYJ_25315</name>
</gene>
<proteinExistence type="predicted"/>
<name>A0ABW5GM66_9PSEU</name>
<sequence>MTAQIMVDLERVHPVVDGRWHRATLTGIPGPGEVITTLCGRTEQVEYLPYSSAAPLATICWDCDLEYRARHGIATLPNHPALRGTVPPAPRAK</sequence>